<dbReference type="Proteomes" id="UP000186391">
    <property type="component" value="Unassembled WGS sequence"/>
</dbReference>
<dbReference type="PANTHER" id="PTHR43711">
    <property type="entry name" value="TWO-COMPONENT HISTIDINE KINASE"/>
    <property type="match status" value="1"/>
</dbReference>
<gene>
    <name evidence="8" type="ORF">NIES592_20930</name>
</gene>
<dbReference type="EC" id="2.7.13.3" evidence="2"/>
<dbReference type="PROSITE" id="PS50109">
    <property type="entry name" value="HIS_KIN"/>
    <property type="match status" value="1"/>
</dbReference>
<dbReference type="InterPro" id="IPR036097">
    <property type="entry name" value="HisK_dim/P_sf"/>
</dbReference>
<name>A0A1U7GUJ1_9CYAN</name>
<evidence type="ECO:0000256" key="3">
    <source>
        <dbReference type="ARBA" id="ARBA00022679"/>
    </source>
</evidence>
<organism evidence="8 9">
    <name type="scientific">Fischerella major NIES-592</name>
    <dbReference type="NCBI Taxonomy" id="210994"/>
    <lineage>
        <taxon>Bacteria</taxon>
        <taxon>Bacillati</taxon>
        <taxon>Cyanobacteriota</taxon>
        <taxon>Cyanophyceae</taxon>
        <taxon>Nostocales</taxon>
        <taxon>Hapalosiphonaceae</taxon>
        <taxon>Fischerella</taxon>
    </lineage>
</organism>
<dbReference type="PANTHER" id="PTHR43711:SF26">
    <property type="entry name" value="SENSOR HISTIDINE KINASE RCSC"/>
    <property type="match status" value="1"/>
</dbReference>
<sequence length="299" mass="33915">MDWSNWAYLGAGLLLGLGFNGLLARKNKPSSSSPVLPTEQQDVVKLQQQIKQTQLAYEMAREMSQFKAGYLARTTHVLRSPINGLIGLQQLILANLCENPEEEREFIKQAHDRTLKLLKLIDEILTVARLEHGTNKLDLQPRSLKDLLQEVYDLTYMLAENRNFPFKVLLPESELKVVVDSRWFKQVLINLIETAIAQMEEGGIYISTQACPQDKFVYVWLDVPKQTVLQSEPIDLISSSNKLAEPEEDNIAFDPGMKFLLNQTLLEVMGGKLEIVPPLTTEQAEEMTRLQVAIPRKQG</sequence>
<keyword evidence="3" id="KW-0808">Transferase</keyword>
<dbReference type="SUPFAM" id="SSF47384">
    <property type="entry name" value="Homodimeric domain of signal transducing histidine kinase"/>
    <property type="match status" value="1"/>
</dbReference>
<keyword evidence="6" id="KW-0472">Membrane</keyword>
<dbReference type="Gene3D" id="1.10.287.130">
    <property type="match status" value="1"/>
</dbReference>
<keyword evidence="4 8" id="KW-0418">Kinase</keyword>
<evidence type="ECO:0000256" key="2">
    <source>
        <dbReference type="ARBA" id="ARBA00012438"/>
    </source>
</evidence>
<dbReference type="Pfam" id="PF00512">
    <property type="entry name" value="HisKA"/>
    <property type="match status" value="1"/>
</dbReference>
<evidence type="ECO:0000313" key="9">
    <source>
        <dbReference type="Proteomes" id="UP000186391"/>
    </source>
</evidence>
<evidence type="ECO:0000256" key="5">
    <source>
        <dbReference type="ARBA" id="ARBA00023012"/>
    </source>
</evidence>
<accession>A0A1U7GUJ1</accession>
<keyword evidence="6" id="KW-1133">Transmembrane helix</keyword>
<proteinExistence type="predicted"/>
<evidence type="ECO:0000259" key="7">
    <source>
        <dbReference type="PROSITE" id="PS50109"/>
    </source>
</evidence>
<dbReference type="OrthoDB" id="505938at2"/>
<dbReference type="InterPro" id="IPR003661">
    <property type="entry name" value="HisK_dim/P_dom"/>
</dbReference>
<dbReference type="InterPro" id="IPR005467">
    <property type="entry name" value="His_kinase_dom"/>
</dbReference>
<evidence type="ECO:0000256" key="6">
    <source>
        <dbReference type="SAM" id="Phobius"/>
    </source>
</evidence>
<dbReference type="InterPro" id="IPR036890">
    <property type="entry name" value="HATPase_C_sf"/>
</dbReference>
<dbReference type="Gene3D" id="3.30.565.10">
    <property type="entry name" value="Histidine kinase-like ATPase, C-terminal domain"/>
    <property type="match status" value="1"/>
</dbReference>
<evidence type="ECO:0000313" key="8">
    <source>
        <dbReference type="EMBL" id="OKH11703.1"/>
    </source>
</evidence>
<feature type="domain" description="Histidine kinase" evidence="7">
    <location>
        <begin position="73"/>
        <end position="298"/>
    </location>
</feature>
<dbReference type="GO" id="GO:0000155">
    <property type="term" value="F:phosphorelay sensor kinase activity"/>
    <property type="evidence" value="ECO:0007669"/>
    <property type="project" value="InterPro"/>
</dbReference>
<dbReference type="AlphaFoldDB" id="A0A1U7GUJ1"/>
<dbReference type="EMBL" id="MRCA01000016">
    <property type="protein sequence ID" value="OKH11703.1"/>
    <property type="molecule type" value="Genomic_DNA"/>
</dbReference>
<comment type="catalytic activity">
    <reaction evidence="1">
        <text>ATP + protein L-histidine = ADP + protein N-phospho-L-histidine.</text>
        <dbReference type="EC" id="2.7.13.3"/>
    </reaction>
</comment>
<comment type="caution">
    <text evidence="8">The sequence shown here is derived from an EMBL/GenBank/DDBJ whole genome shotgun (WGS) entry which is preliminary data.</text>
</comment>
<dbReference type="RefSeq" id="WP_062245581.1">
    <property type="nucleotide sequence ID" value="NZ_MRCA01000016.1"/>
</dbReference>
<dbReference type="InterPro" id="IPR050736">
    <property type="entry name" value="Sensor_HK_Regulatory"/>
</dbReference>
<dbReference type="SMART" id="SM00388">
    <property type="entry name" value="HisKA"/>
    <property type="match status" value="1"/>
</dbReference>
<evidence type="ECO:0000256" key="1">
    <source>
        <dbReference type="ARBA" id="ARBA00000085"/>
    </source>
</evidence>
<keyword evidence="5" id="KW-0902">Two-component regulatory system</keyword>
<protein>
    <recommendedName>
        <fullName evidence="2">histidine kinase</fullName>
        <ecNumber evidence="2">2.7.13.3</ecNumber>
    </recommendedName>
</protein>
<keyword evidence="6" id="KW-0812">Transmembrane</keyword>
<dbReference type="SUPFAM" id="SSF55874">
    <property type="entry name" value="ATPase domain of HSP90 chaperone/DNA topoisomerase II/histidine kinase"/>
    <property type="match status" value="1"/>
</dbReference>
<evidence type="ECO:0000256" key="4">
    <source>
        <dbReference type="ARBA" id="ARBA00022777"/>
    </source>
</evidence>
<keyword evidence="9" id="KW-1185">Reference proteome</keyword>
<reference evidence="8 9" key="1">
    <citation type="submission" date="2016-11" db="EMBL/GenBank/DDBJ databases">
        <title>Draft Genome Sequences of Nine Cyanobacterial Strains from Diverse Habitats.</title>
        <authorList>
            <person name="Zhu T."/>
            <person name="Hou S."/>
            <person name="Lu X."/>
            <person name="Hess W.R."/>
        </authorList>
    </citation>
    <scope>NUCLEOTIDE SEQUENCE [LARGE SCALE GENOMIC DNA]</scope>
    <source>
        <strain evidence="8 9">NIES-592</strain>
    </source>
</reference>
<feature type="transmembrane region" description="Helical" evidence="6">
    <location>
        <begin position="6"/>
        <end position="24"/>
    </location>
</feature>
<dbReference type="CDD" id="cd00082">
    <property type="entry name" value="HisKA"/>
    <property type="match status" value="1"/>
</dbReference>